<accession>A0A835TEB6</accession>
<comment type="pathway">
    <text evidence="1">Protein modification; protein ubiquitination.</text>
</comment>
<keyword evidence="2" id="KW-0677">Repeat</keyword>
<reference evidence="6" key="1">
    <citation type="journal article" date="2020" name="bioRxiv">
        <title>Comparative genomics of Chlamydomonas.</title>
        <authorList>
            <person name="Craig R.J."/>
            <person name="Hasan A.R."/>
            <person name="Ness R.W."/>
            <person name="Keightley P.D."/>
        </authorList>
    </citation>
    <scope>NUCLEOTIDE SEQUENCE</scope>
    <source>
        <strain evidence="6">SAG 7.73</strain>
    </source>
</reference>
<name>A0A835TEB6_CHLIN</name>
<evidence type="ECO:0000256" key="4">
    <source>
        <dbReference type="SAM" id="MobiDB-lite"/>
    </source>
</evidence>
<dbReference type="InterPro" id="IPR044515">
    <property type="entry name" value="ABTB1"/>
</dbReference>
<evidence type="ECO:0000256" key="2">
    <source>
        <dbReference type="ARBA" id="ARBA00022737"/>
    </source>
</evidence>
<dbReference type="Gene3D" id="3.30.710.10">
    <property type="entry name" value="Potassium Channel Kv1.1, Chain A"/>
    <property type="match status" value="1"/>
</dbReference>
<dbReference type="SUPFAM" id="SSF54695">
    <property type="entry name" value="POZ domain"/>
    <property type="match status" value="1"/>
</dbReference>
<dbReference type="EMBL" id="JAEHOC010000003">
    <property type="protein sequence ID" value="KAG2443543.1"/>
    <property type="molecule type" value="Genomic_DNA"/>
</dbReference>
<dbReference type="SMART" id="SM00225">
    <property type="entry name" value="BTB"/>
    <property type="match status" value="1"/>
</dbReference>
<feature type="domain" description="BTB" evidence="5">
    <location>
        <begin position="118"/>
        <end position="151"/>
    </location>
</feature>
<evidence type="ECO:0000256" key="3">
    <source>
        <dbReference type="ARBA" id="ARBA00023043"/>
    </source>
</evidence>
<evidence type="ECO:0000259" key="5">
    <source>
        <dbReference type="PROSITE" id="PS50097"/>
    </source>
</evidence>
<protein>
    <recommendedName>
        <fullName evidence="5">BTB domain-containing protein</fullName>
    </recommendedName>
</protein>
<gene>
    <name evidence="6" type="ORF">HXX76_001895</name>
</gene>
<dbReference type="CDD" id="cd18186">
    <property type="entry name" value="BTB_POZ_ZBTB_KLHL-like"/>
    <property type="match status" value="1"/>
</dbReference>
<dbReference type="AlphaFoldDB" id="A0A835TEB6"/>
<dbReference type="OrthoDB" id="684045at2759"/>
<dbReference type="Proteomes" id="UP000650467">
    <property type="component" value="Unassembled WGS sequence"/>
</dbReference>
<dbReference type="PANTHER" id="PTHR46231:SF1">
    <property type="entry name" value="ANKYRIN REPEAT AND BTB_POZ DOMAIN-CONTAINING PROTEIN 1"/>
    <property type="match status" value="1"/>
</dbReference>
<keyword evidence="7" id="KW-1185">Reference proteome</keyword>
<proteinExistence type="predicted"/>
<feature type="region of interest" description="Disordered" evidence="4">
    <location>
        <begin position="1"/>
        <end position="26"/>
    </location>
</feature>
<dbReference type="InterPro" id="IPR000210">
    <property type="entry name" value="BTB/POZ_dom"/>
</dbReference>
<dbReference type="InterPro" id="IPR011333">
    <property type="entry name" value="SKP1/BTB/POZ_sf"/>
</dbReference>
<dbReference type="PANTHER" id="PTHR46231">
    <property type="entry name" value="ANKYRIN REPEAT AND BTB/POZ DOMAIN-CONTAINING PROTEIN 1"/>
    <property type="match status" value="1"/>
</dbReference>
<dbReference type="GO" id="GO:0000151">
    <property type="term" value="C:ubiquitin ligase complex"/>
    <property type="evidence" value="ECO:0007669"/>
    <property type="project" value="TreeGrafter"/>
</dbReference>
<evidence type="ECO:0000256" key="1">
    <source>
        <dbReference type="ARBA" id="ARBA00004906"/>
    </source>
</evidence>
<organism evidence="6 7">
    <name type="scientific">Chlamydomonas incerta</name>
    <dbReference type="NCBI Taxonomy" id="51695"/>
    <lineage>
        <taxon>Eukaryota</taxon>
        <taxon>Viridiplantae</taxon>
        <taxon>Chlorophyta</taxon>
        <taxon>core chlorophytes</taxon>
        <taxon>Chlorophyceae</taxon>
        <taxon>CS clade</taxon>
        <taxon>Chlamydomonadales</taxon>
        <taxon>Chlamydomonadaceae</taxon>
        <taxon>Chlamydomonas</taxon>
    </lineage>
</organism>
<dbReference type="GO" id="GO:0005737">
    <property type="term" value="C:cytoplasm"/>
    <property type="evidence" value="ECO:0007669"/>
    <property type="project" value="TreeGrafter"/>
</dbReference>
<comment type="caution">
    <text evidence="6">The sequence shown here is derived from an EMBL/GenBank/DDBJ whole genome shotgun (WGS) entry which is preliminary data.</text>
</comment>
<evidence type="ECO:0000313" key="6">
    <source>
        <dbReference type="EMBL" id="KAG2443543.1"/>
    </source>
</evidence>
<evidence type="ECO:0000313" key="7">
    <source>
        <dbReference type="Proteomes" id="UP000650467"/>
    </source>
</evidence>
<dbReference type="PROSITE" id="PS50097">
    <property type="entry name" value="BTB"/>
    <property type="match status" value="1"/>
</dbReference>
<dbReference type="Pfam" id="PF00651">
    <property type="entry name" value="BTB"/>
    <property type="match status" value="1"/>
</dbReference>
<sequence>MVFVPAAACSSSTSSSSASSSSSSSSAGSLVLSTRTALHRLQLPASSAAATAAAGGSAGAGVGATVSTKTIMLIDLGLPPVLPLGRPTSAAAAAAGPPPRSLPGDLGAVLDAQPDDSADVIIRVGERRFHAHRLILSARCDYFKQRLEDTFSLLLRWLYTGGATVPPEQAQGVAELADRLLLPELCAAAQEVVAASVAVDSVVDRLLWAWGCSQSRDGGGGFGSLLDRLKEWYVDHQEEVRQQAGASRRRLAAAPEPMEELMDAALDVGRPRAAHLASYRSRSRK</sequence>
<keyword evidence="3" id="KW-0040">ANK repeat</keyword>